<organism evidence="5 6">
    <name type="scientific">Colletotrichum chrysophilum</name>
    <dbReference type="NCBI Taxonomy" id="1836956"/>
    <lineage>
        <taxon>Eukaryota</taxon>
        <taxon>Fungi</taxon>
        <taxon>Dikarya</taxon>
        <taxon>Ascomycota</taxon>
        <taxon>Pezizomycotina</taxon>
        <taxon>Sordariomycetes</taxon>
        <taxon>Hypocreomycetidae</taxon>
        <taxon>Glomerellales</taxon>
        <taxon>Glomerellaceae</taxon>
        <taxon>Colletotrichum</taxon>
        <taxon>Colletotrichum gloeosporioides species complex</taxon>
    </lineage>
</organism>
<comment type="caution">
    <text evidence="5">The sequence shown here is derived from an EMBL/GenBank/DDBJ whole genome shotgun (WGS) entry which is preliminary data.</text>
</comment>
<dbReference type="AlphaFoldDB" id="A0AAD9AAE6"/>
<dbReference type="PANTHER" id="PTHR10039">
    <property type="entry name" value="AMELOGENIN"/>
    <property type="match status" value="1"/>
</dbReference>
<keyword evidence="1" id="KW-0677">Repeat</keyword>
<evidence type="ECO:0000259" key="4">
    <source>
        <dbReference type="Pfam" id="PF24883"/>
    </source>
</evidence>
<dbReference type="InterPro" id="IPR056884">
    <property type="entry name" value="NPHP3-like_N"/>
</dbReference>
<feature type="domain" description="NWD NACHT-NTPase N-terminal" evidence="2">
    <location>
        <begin position="16"/>
        <end position="174"/>
    </location>
</feature>
<gene>
    <name evidence="5" type="ORF">CCHR01_15493</name>
</gene>
<dbReference type="Pfam" id="PF22939">
    <property type="entry name" value="WHD_GPIID"/>
    <property type="match status" value="1"/>
</dbReference>
<dbReference type="InterPro" id="IPR027417">
    <property type="entry name" value="P-loop_NTPase"/>
</dbReference>
<proteinExistence type="predicted"/>
<dbReference type="InterPro" id="IPR054471">
    <property type="entry name" value="GPIID_WHD"/>
</dbReference>
<evidence type="ECO:0000259" key="3">
    <source>
        <dbReference type="Pfam" id="PF22939"/>
    </source>
</evidence>
<keyword evidence="6" id="KW-1185">Reference proteome</keyword>
<dbReference type="InterPro" id="IPR031359">
    <property type="entry name" value="NACHT_N"/>
</dbReference>
<dbReference type="Pfam" id="PF17100">
    <property type="entry name" value="NACHT_N"/>
    <property type="match status" value="1"/>
</dbReference>
<dbReference type="EMBL" id="JAQOWY010000450">
    <property type="protein sequence ID" value="KAK1841879.1"/>
    <property type="molecule type" value="Genomic_DNA"/>
</dbReference>
<dbReference type="SUPFAM" id="SSF52540">
    <property type="entry name" value="P-loop containing nucleoside triphosphate hydrolases"/>
    <property type="match status" value="1"/>
</dbReference>
<dbReference type="Pfam" id="PF24883">
    <property type="entry name" value="NPHP3_N"/>
    <property type="match status" value="1"/>
</dbReference>
<evidence type="ECO:0000313" key="5">
    <source>
        <dbReference type="EMBL" id="KAK1841879.1"/>
    </source>
</evidence>
<evidence type="ECO:0000259" key="2">
    <source>
        <dbReference type="Pfam" id="PF17100"/>
    </source>
</evidence>
<protein>
    <submittedName>
        <fullName evidence="5">Ankyrin repeat protein</fullName>
    </submittedName>
</protein>
<accession>A0AAD9AAE6</accession>
<feature type="domain" description="GPI inositol-deacylase winged helix" evidence="3">
    <location>
        <begin position="515"/>
        <end position="605"/>
    </location>
</feature>
<evidence type="ECO:0000256" key="1">
    <source>
        <dbReference type="ARBA" id="ARBA00022737"/>
    </source>
</evidence>
<evidence type="ECO:0000313" key="6">
    <source>
        <dbReference type="Proteomes" id="UP001243330"/>
    </source>
</evidence>
<name>A0AAD9AAE6_9PEZI</name>
<reference evidence="5" key="1">
    <citation type="submission" date="2023-01" db="EMBL/GenBank/DDBJ databases">
        <title>Colletotrichum chrysophilum M932 genome sequence.</title>
        <authorList>
            <person name="Baroncelli R."/>
        </authorList>
    </citation>
    <scope>NUCLEOTIDE SEQUENCE</scope>
    <source>
        <strain evidence="5">M932</strain>
    </source>
</reference>
<dbReference type="Proteomes" id="UP001243330">
    <property type="component" value="Unassembled WGS sequence"/>
</dbReference>
<feature type="domain" description="Nephrocystin 3-like N-terminal" evidence="4">
    <location>
        <begin position="231"/>
        <end position="396"/>
    </location>
</feature>
<dbReference type="Gene3D" id="3.40.50.300">
    <property type="entry name" value="P-loop containing nucleotide triphosphate hydrolases"/>
    <property type="match status" value="1"/>
</dbReference>
<sequence length="619" mass="70613">MKSTMMKPSDPNGKGQCLKMVENALKDAEKHQEAKTNAIAILTAVKGLSSFVASMLSECPPAALAWAGICACIPFAAAPIEQDKKMASGLLYICERAPAYFDLPGKILTQGNSHGTLRNSIQSLYGGVLKYIMPSLCLAHSKRLRRFWEALTDQAQWEDILKGIKDAETSLNMDILVHLSSERLHRLREINESLEKANDREEARAKRNLLHWLESMNNQARLVSTRKPIEGTCQWFCQHDKFRHWLANSQGLLLVSAGAGCGKSVLSRYLIEEVLYEENHTATVCYFFFKDSDAQAQTFMDASKTILHCLLELNPDLVDECLEYLPDDLNKVTEFQTVWRVFAHISRRLGDKQIICVLDAFDESASKHRKDFLSCLEQYVLGKYGPPQAKFIVTTRVYPEIISLFDSLSSNMIHLEGENDEEKDQIQKEINLVMNARLQLLVIEMPKLGQRTLEVIREGMTRRGQEQRTYLWMHLMFEFIRKGANFPTLEKWRELFRKTPKDINQVYERLLQRVALESKEAVRTLLALILAAERPLTITELSTAVSARTSRLESQDFKLDDVLVETEFKDWILKQCGSFITFHDRKAYLFHQTAKEFLLGDGEGSPGAWQGSMTQHGIH</sequence>